<protein>
    <submittedName>
        <fullName evidence="3">Uncharacterized protein</fullName>
    </submittedName>
</protein>
<proteinExistence type="predicted"/>
<feature type="coiled-coil region" evidence="1">
    <location>
        <begin position="276"/>
        <end position="398"/>
    </location>
</feature>
<dbReference type="PANTHER" id="PTHR37076:SF3">
    <property type="entry name" value="STRESS RESPONSE PROTEIN NST1-LIKE"/>
    <property type="match status" value="1"/>
</dbReference>
<feature type="region of interest" description="Disordered" evidence="2">
    <location>
        <begin position="445"/>
        <end position="464"/>
    </location>
</feature>
<evidence type="ECO:0000313" key="4">
    <source>
        <dbReference type="Proteomes" id="UP000825935"/>
    </source>
</evidence>
<organism evidence="3 4">
    <name type="scientific">Ceratopteris richardii</name>
    <name type="common">Triangle waterfern</name>
    <dbReference type="NCBI Taxonomy" id="49495"/>
    <lineage>
        <taxon>Eukaryota</taxon>
        <taxon>Viridiplantae</taxon>
        <taxon>Streptophyta</taxon>
        <taxon>Embryophyta</taxon>
        <taxon>Tracheophyta</taxon>
        <taxon>Polypodiopsida</taxon>
        <taxon>Polypodiidae</taxon>
        <taxon>Polypodiales</taxon>
        <taxon>Pteridineae</taxon>
        <taxon>Pteridaceae</taxon>
        <taxon>Parkerioideae</taxon>
        <taxon>Ceratopteris</taxon>
    </lineage>
</organism>
<evidence type="ECO:0000313" key="3">
    <source>
        <dbReference type="EMBL" id="KAH7436142.1"/>
    </source>
</evidence>
<sequence length="464" mass="53924">MPLRRKKWTEEEEEALISKYGELLRSGFLSKTKSRERKFEPIANHVNALFHAHNPVAYPWLWTWKDASTKVQNMRNQYLGVKAKVRRLSGELEEFNWEDGLSQWSNFLKYKEVFGDHELDVIDFITQPASSSPSAPPRGTHLLSAPLSQHRQEHSVNCTPLPGDTAMHTLSKDLMHENAMRIDDHSADVLLPPVKDATASMVDHTVLDSQHGDLGHGLAFDYDGAADALKDADEGYDGNALTYPRPKRSRHCLKDDSNLSVTAHESPIFAFIAGQFEDLNERAARREEKIMEREREWEKRQSLLEMELARQRQDWERERKEMLEMWRREIDNREVERQERERKWEEANLERREIEREMERAREKQERERMDWMEKMQAQNMQHQAAMHQIQLQIAQNQQNVLALLTGVIVQLLGHGNDFSSEGNSVSSLVSQLLHEIQTHGNAIDPCRARRGTNESSDSQFDTD</sequence>
<dbReference type="EMBL" id="CM035410">
    <property type="protein sequence ID" value="KAH7436142.1"/>
    <property type="molecule type" value="Genomic_DNA"/>
</dbReference>
<reference evidence="3" key="1">
    <citation type="submission" date="2021-08" db="EMBL/GenBank/DDBJ databases">
        <title>WGS assembly of Ceratopteris richardii.</title>
        <authorList>
            <person name="Marchant D.B."/>
            <person name="Chen G."/>
            <person name="Jenkins J."/>
            <person name="Shu S."/>
            <person name="Leebens-Mack J."/>
            <person name="Grimwood J."/>
            <person name="Schmutz J."/>
            <person name="Soltis P."/>
            <person name="Soltis D."/>
            <person name="Chen Z.-H."/>
        </authorList>
    </citation>
    <scope>NUCLEOTIDE SEQUENCE</scope>
    <source>
        <strain evidence="3">Whitten #5841</strain>
        <tissue evidence="3">Leaf</tissue>
    </source>
</reference>
<keyword evidence="1" id="KW-0175">Coiled coil</keyword>
<dbReference type="OrthoDB" id="1725125at2759"/>
<gene>
    <name evidence="3" type="ORF">KP509_05G004400</name>
</gene>
<evidence type="ECO:0000256" key="2">
    <source>
        <dbReference type="SAM" id="MobiDB-lite"/>
    </source>
</evidence>
<name>A0A8T2UL37_CERRI</name>
<dbReference type="AlphaFoldDB" id="A0A8T2UL37"/>
<dbReference type="Proteomes" id="UP000825935">
    <property type="component" value="Chromosome 5"/>
</dbReference>
<dbReference type="OMA" id="LMHENAM"/>
<comment type="caution">
    <text evidence="3">The sequence shown here is derived from an EMBL/GenBank/DDBJ whole genome shotgun (WGS) entry which is preliminary data.</text>
</comment>
<dbReference type="PANTHER" id="PTHR37076">
    <property type="entry name" value="HISTONE-LYSINE N-METHYLTRANSFERASE, H3 LYSINE-79 SPECIFIC-LIKE-RELATED"/>
    <property type="match status" value="1"/>
</dbReference>
<evidence type="ECO:0000256" key="1">
    <source>
        <dbReference type="SAM" id="Coils"/>
    </source>
</evidence>
<feature type="compositionally biased region" description="Polar residues" evidence="2">
    <location>
        <begin position="454"/>
        <end position="464"/>
    </location>
</feature>
<keyword evidence="4" id="KW-1185">Reference proteome</keyword>
<accession>A0A8T2UL37</accession>